<evidence type="ECO:0000256" key="1">
    <source>
        <dbReference type="ARBA" id="ARBA00008857"/>
    </source>
</evidence>
<feature type="compositionally biased region" description="Polar residues" evidence="7">
    <location>
        <begin position="394"/>
        <end position="406"/>
    </location>
</feature>
<dbReference type="Gene3D" id="1.10.150.130">
    <property type="match status" value="1"/>
</dbReference>
<feature type="domain" description="Tyr recombinase" evidence="8">
    <location>
        <begin position="193"/>
        <end position="368"/>
    </location>
</feature>
<dbReference type="PANTHER" id="PTHR30629">
    <property type="entry name" value="PROPHAGE INTEGRASE"/>
    <property type="match status" value="1"/>
</dbReference>
<dbReference type="GO" id="GO:0046718">
    <property type="term" value="P:symbiont entry into host cell"/>
    <property type="evidence" value="ECO:0007669"/>
    <property type="project" value="UniProtKB-KW"/>
</dbReference>
<dbReference type="InterPro" id="IPR050808">
    <property type="entry name" value="Phage_Integrase"/>
</dbReference>
<keyword evidence="2" id="KW-0229">DNA integration</keyword>
<dbReference type="Pfam" id="PF00589">
    <property type="entry name" value="Phage_integrase"/>
    <property type="match status" value="1"/>
</dbReference>
<proteinExistence type="inferred from homology"/>
<keyword evidence="5" id="KW-1179">Viral genome integration</keyword>
<keyword evidence="6" id="KW-1160">Virus entry into host cell</keyword>
<dbReference type="CDD" id="cd00796">
    <property type="entry name" value="INT_Rci_Hp1_C"/>
    <property type="match status" value="1"/>
</dbReference>
<comment type="similarity">
    <text evidence="1">Belongs to the 'phage' integrase family.</text>
</comment>
<evidence type="ECO:0000259" key="8">
    <source>
        <dbReference type="PROSITE" id="PS51898"/>
    </source>
</evidence>
<dbReference type="GO" id="GO:0044826">
    <property type="term" value="P:viral genome integration into host DNA"/>
    <property type="evidence" value="ECO:0007669"/>
    <property type="project" value="UniProtKB-KW"/>
</dbReference>
<dbReference type="SUPFAM" id="SSF56349">
    <property type="entry name" value="DNA breaking-rejoining enzymes"/>
    <property type="match status" value="1"/>
</dbReference>
<evidence type="ECO:0000256" key="5">
    <source>
        <dbReference type="ARBA" id="ARBA00023195"/>
    </source>
</evidence>
<dbReference type="GO" id="GO:0003677">
    <property type="term" value="F:DNA binding"/>
    <property type="evidence" value="ECO:0007669"/>
    <property type="project" value="UniProtKB-KW"/>
</dbReference>
<accession>A0A644SS08</accession>
<evidence type="ECO:0000256" key="4">
    <source>
        <dbReference type="ARBA" id="ARBA00023172"/>
    </source>
</evidence>
<reference evidence="9" key="1">
    <citation type="submission" date="2019-08" db="EMBL/GenBank/DDBJ databases">
        <authorList>
            <person name="Kucharzyk K."/>
            <person name="Murdoch R.W."/>
            <person name="Higgins S."/>
            <person name="Loffler F."/>
        </authorList>
    </citation>
    <scope>NUCLEOTIDE SEQUENCE</scope>
</reference>
<dbReference type="PROSITE" id="PS51898">
    <property type="entry name" value="TYR_RECOMBINASE"/>
    <property type="match status" value="1"/>
</dbReference>
<dbReference type="EMBL" id="VSSQ01000004">
    <property type="protein sequence ID" value="MPL57468.1"/>
    <property type="molecule type" value="Genomic_DNA"/>
</dbReference>
<dbReference type="GO" id="GO:0015074">
    <property type="term" value="P:DNA integration"/>
    <property type="evidence" value="ECO:0007669"/>
    <property type="project" value="UniProtKB-KW"/>
</dbReference>
<organism evidence="9">
    <name type="scientific">bioreactor metagenome</name>
    <dbReference type="NCBI Taxonomy" id="1076179"/>
    <lineage>
        <taxon>unclassified sequences</taxon>
        <taxon>metagenomes</taxon>
        <taxon>ecological metagenomes</taxon>
    </lineage>
</organism>
<evidence type="ECO:0000313" key="9">
    <source>
        <dbReference type="EMBL" id="MPL57468.1"/>
    </source>
</evidence>
<dbReference type="InterPro" id="IPR010998">
    <property type="entry name" value="Integrase_recombinase_N"/>
</dbReference>
<dbReference type="PANTHER" id="PTHR30629:SF2">
    <property type="entry name" value="PROPHAGE INTEGRASE INTS-RELATED"/>
    <property type="match status" value="1"/>
</dbReference>
<keyword evidence="4" id="KW-0233">DNA recombination</keyword>
<dbReference type="InterPro" id="IPR013762">
    <property type="entry name" value="Integrase-like_cat_sf"/>
</dbReference>
<protein>
    <submittedName>
        <fullName evidence="9">Tyrosine recombinase XerC</fullName>
    </submittedName>
</protein>
<comment type="caution">
    <text evidence="9">The sequence shown here is derived from an EMBL/GenBank/DDBJ whole genome shotgun (WGS) entry which is preliminary data.</text>
</comment>
<gene>
    <name evidence="9" type="primary">xerC_4</name>
    <name evidence="9" type="ORF">SDC9_02973</name>
</gene>
<evidence type="ECO:0000256" key="6">
    <source>
        <dbReference type="ARBA" id="ARBA00023296"/>
    </source>
</evidence>
<dbReference type="AlphaFoldDB" id="A0A644SS08"/>
<evidence type="ECO:0000256" key="7">
    <source>
        <dbReference type="SAM" id="MobiDB-lite"/>
    </source>
</evidence>
<evidence type="ECO:0000256" key="2">
    <source>
        <dbReference type="ARBA" id="ARBA00022908"/>
    </source>
</evidence>
<keyword evidence="3" id="KW-0238">DNA-binding</keyword>
<dbReference type="Gene3D" id="1.10.443.10">
    <property type="entry name" value="Intergrase catalytic core"/>
    <property type="match status" value="1"/>
</dbReference>
<sequence length="406" mass="46156">MKKSKREKSQKYAGVYFRLDAACKERTYYIVYRQGGREAKLVEEPVGKASCGMTEAKAALIRADRIRGKDKSNTEKRKDLADSQQAERDRWTLDRIWQAYQEAHPEHKSRQRDISRYHTHIGPHFGQRTPEEMLTADIDTFKAESLKAGKSNGTIQRVISQLRAIINFGVKRGLCQPLHPGRLTIESIHVDGEKTEMLTEEQVVHLLEALDAESDQDAAALIRLAMVTGMRKGALLALQWEDCDFVRNIITLRGATAKKGVTEHIPMNEAARAILLNISRTKSSFVFPGKDGYQRKDYRRIARRVKKNAGLPDDFRPLHGLRHHFASFLASSGKVDLYTLQKLLTHSSPQMTQRYAHLADDAMKRAACVADSILIRTPVDIEREVQRGEDDNAQGLQNYSKKYSRK</sequence>
<dbReference type="GO" id="GO:0006310">
    <property type="term" value="P:DNA recombination"/>
    <property type="evidence" value="ECO:0007669"/>
    <property type="project" value="UniProtKB-KW"/>
</dbReference>
<feature type="region of interest" description="Disordered" evidence="7">
    <location>
        <begin position="67"/>
        <end position="86"/>
    </location>
</feature>
<dbReference type="InterPro" id="IPR002104">
    <property type="entry name" value="Integrase_catalytic"/>
</dbReference>
<feature type="region of interest" description="Disordered" evidence="7">
    <location>
        <begin position="386"/>
        <end position="406"/>
    </location>
</feature>
<name>A0A644SS08_9ZZZZ</name>
<evidence type="ECO:0000256" key="3">
    <source>
        <dbReference type="ARBA" id="ARBA00023125"/>
    </source>
</evidence>
<dbReference type="GO" id="GO:0075713">
    <property type="term" value="P:establishment of integrated proviral latency"/>
    <property type="evidence" value="ECO:0007669"/>
    <property type="project" value="UniProtKB-KW"/>
</dbReference>
<dbReference type="InterPro" id="IPR011010">
    <property type="entry name" value="DNA_brk_join_enz"/>
</dbReference>